<gene>
    <name evidence="2" type="ORF">M1O15_30800</name>
</gene>
<feature type="domain" description="Beta-lactamase-related" evidence="1">
    <location>
        <begin position="8"/>
        <end position="366"/>
    </location>
</feature>
<dbReference type="PANTHER" id="PTHR43283">
    <property type="entry name" value="BETA-LACTAMASE-RELATED"/>
    <property type="match status" value="1"/>
</dbReference>
<proteinExistence type="predicted"/>
<dbReference type="EMBL" id="JALPTH010000052">
    <property type="protein sequence ID" value="MCK8681710.1"/>
    <property type="molecule type" value="Genomic_DNA"/>
</dbReference>
<dbReference type="InterPro" id="IPR012338">
    <property type="entry name" value="Beta-lactam/transpept-like"/>
</dbReference>
<dbReference type="Proteomes" id="UP001522868">
    <property type="component" value="Unassembled WGS sequence"/>
</dbReference>
<reference evidence="2 3" key="1">
    <citation type="submission" date="2022-04" db="EMBL/GenBank/DDBJ databases">
        <title>Streptomyces sp. nov. LCR6-01 isolated from Lichen of Dirinaria sp.</title>
        <authorList>
            <person name="Kanchanasin P."/>
            <person name="Tanasupawat S."/>
            <person name="Phongsopitanun W."/>
        </authorList>
    </citation>
    <scope>NUCLEOTIDE SEQUENCE [LARGE SCALE GENOMIC DNA]</scope>
    <source>
        <strain evidence="2 3">LCR6-01</strain>
    </source>
</reference>
<dbReference type="SUPFAM" id="SSF56601">
    <property type="entry name" value="beta-lactamase/transpeptidase-like"/>
    <property type="match status" value="1"/>
</dbReference>
<dbReference type="InterPro" id="IPR001466">
    <property type="entry name" value="Beta-lactam-related"/>
</dbReference>
<dbReference type="PANTHER" id="PTHR43283:SF3">
    <property type="entry name" value="BETA-LACTAMASE FAMILY PROTEIN (AFU_ORTHOLOGUE AFUA_5G07500)"/>
    <property type="match status" value="1"/>
</dbReference>
<keyword evidence="3" id="KW-1185">Reference proteome</keyword>
<dbReference type="Pfam" id="PF00144">
    <property type="entry name" value="Beta-lactamase"/>
    <property type="match status" value="1"/>
</dbReference>
<organism evidence="2 3">
    <name type="scientific">Streptomyces lichenis</name>
    <dbReference type="NCBI Taxonomy" id="2306967"/>
    <lineage>
        <taxon>Bacteria</taxon>
        <taxon>Bacillati</taxon>
        <taxon>Actinomycetota</taxon>
        <taxon>Actinomycetes</taxon>
        <taxon>Kitasatosporales</taxon>
        <taxon>Streptomycetaceae</taxon>
        <taxon>Streptomyces</taxon>
    </lineage>
</organism>
<dbReference type="RefSeq" id="WP_248637536.1">
    <property type="nucleotide sequence ID" value="NZ_JALPTH010000052.1"/>
</dbReference>
<evidence type="ECO:0000313" key="2">
    <source>
        <dbReference type="EMBL" id="MCK8681710.1"/>
    </source>
</evidence>
<comment type="caution">
    <text evidence="2">The sequence shown here is derived from an EMBL/GenBank/DDBJ whole genome shotgun (WGS) entry which is preliminary data.</text>
</comment>
<sequence length="387" mass="40867">MSIPSPLNAVLRHAVDVGGAPGAVGLVARGDEVEAVAVGKVDVEGTAAMRRDTLFRIASLTKPITAAVVMTLVDEGRVELEDPVDAWLPELAKPTVLRAPDAEVGDVVAARRPITVEDLLTSCAGWGFPADFSLPGAAELFRVLPGGLQPARMPPLDGLLTALAEVPLLHQPGEGWLYNTCSDLQGALVQRVMGRPLVDVMAERVFEPLGMADTAFHVPAARRGRFTSMYAPADDKLTLTDSPADGEWSAPPAFASGAGGLVSTVDDLLAFFRMLLAGGTAADGRRVLSTRSVRRMCTDHTTADQRESAGLFLQGQGWGYGGQVDRDRTRPWNVPGRYGWVGGSGTTGHMVPATGTVAVLLTQVMLTGPSPMPPLLEEFWRTAALTG</sequence>
<protein>
    <submittedName>
        <fullName evidence="2">Beta-lactamase family protein</fullName>
    </submittedName>
</protein>
<dbReference type="Gene3D" id="3.40.710.10">
    <property type="entry name" value="DD-peptidase/beta-lactamase superfamily"/>
    <property type="match status" value="1"/>
</dbReference>
<evidence type="ECO:0000259" key="1">
    <source>
        <dbReference type="Pfam" id="PF00144"/>
    </source>
</evidence>
<dbReference type="InterPro" id="IPR050789">
    <property type="entry name" value="Diverse_Enzym_Activities"/>
</dbReference>
<accession>A0ABT0IK47</accession>
<evidence type="ECO:0000313" key="3">
    <source>
        <dbReference type="Proteomes" id="UP001522868"/>
    </source>
</evidence>
<name>A0ABT0IK47_9ACTN</name>